<dbReference type="InterPro" id="IPR000917">
    <property type="entry name" value="Sulfatase_N"/>
</dbReference>
<proteinExistence type="inferred from homology"/>
<gene>
    <name evidence="6" type="primary">betC_4</name>
    <name evidence="6" type="ORF">Mame_05193</name>
</gene>
<dbReference type="KEGG" id="mmed:Mame_05193"/>
<name>A0A1U9Z9X1_9HYPH</name>
<evidence type="ECO:0000313" key="6">
    <source>
        <dbReference type="EMBL" id="AQZ54484.1"/>
    </source>
</evidence>
<dbReference type="Gene3D" id="3.40.720.10">
    <property type="entry name" value="Alkaline Phosphatase, subunit A"/>
    <property type="match status" value="1"/>
</dbReference>
<reference evidence="6 7" key="1">
    <citation type="submission" date="2017-03" db="EMBL/GenBank/DDBJ databases">
        <title>Foreign affairs: Plasmid Transfer between Roseobacters and Rhizobia.</title>
        <authorList>
            <person name="Bartling P."/>
            <person name="Bunk B."/>
            <person name="Overmann J."/>
            <person name="Brinkmann H."/>
            <person name="Petersen J."/>
        </authorList>
    </citation>
    <scope>NUCLEOTIDE SEQUENCE [LARGE SCALE GENOMIC DNA]</scope>
    <source>
        <strain evidence="6 7">MACL11</strain>
        <plasmid evidence="7">Plasmid pmm170</plasmid>
    </source>
</reference>
<dbReference type="SUPFAM" id="SSF53649">
    <property type="entry name" value="Alkaline phosphatase-like"/>
    <property type="match status" value="1"/>
</dbReference>
<geneLocation type="plasmid" evidence="7">
    <name>pmm170</name>
</geneLocation>
<evidence type="ECO:0000259" key="5">
    <source>
        <dbReference type="Pfam" id="PF00884"/>
    </source>
</evidence>
<dbReference type="EMBL" id="CP020333">
    <property type="protein sequence ID" value="AQZ54484.1"/>
    <property type="molecule type" value="Genomic_DNA"/>
</dbReference>
<accession>A0A1U9Z9X1</accession>
<dbReference type="CDD" id="cd16155">
    <property type="entry name" value="sulfatase_like"/>
    <property type="match status" value="1"/>
</dbReference>
<organism evidence="6 7">
    <name type="scientific">Martelella mediterranea DSM 17316</name>
    <dbReference type="NCBI Taxonomy" id="1122214"/>
    <lineage>
        <taxon>Bacteria</taxon>
        <taxon>Pseudomonadati</taxon>
        <taxon>Pseudomonadota</taxon>
        <taxon>Alphaproteobacteria</taxon>
        <taxon>Hyphomicrobiales</taxon>
        <taxon>Aurantimonadaceae</taxon>
        <taxon>Martelella</taxon>
    </lineage>
</organism>
<dbReference type="PANTHER" id="PTHR42693:SF53">
    <property type="entry name" value="ENDO-4-O-SULFATASE"/>
    <property type="match status" value="1"/>
</dbReference>
<dbReference type="Proteomes" id="UP000191135">
    <property type="component" value="Plasmid pMM170"/>
</dbReference>
<dbReference type="InterPro" id="IPR017850">
    <property type="entry name" value="Alkaline_phosphatase_core_sf"/>
</dbReference>
<comment type="similarity">
    <text evidence="1">Belongs to the sulfatase family.</text>
</comment>
<dbReference type="InterPro" id="IPR024607">
    <property type="entry name" value="Sulfatase_CS"/>
</dbReference>
<dbReference type="Pfam" id="PF00884">
    <property type="entry name" value="Sulfatase"/>
    <property type="match status" value="1"/>
</dbReference>
<dbReference type="GO" id="GO:0004065">
    <property type="term" value="F:arylsulfatase activity"/>
    <property type="evidence" value="ECO:0007669"/>
    <property type="project" value="TreeGrafter"/>
</dbReference>
<feature type="domain" description="Sulfatase N-terminal" evidence="5">
    <location>
        <begin position="5"/>
        <end position="342"/>
    </location>
</feature>
<dbReference type="AlphaFoldDB" id="A0A1U9Z9X1"/>
<dbReference type="InterPro" id="IPR050738">
    <property type="entry name" value="Sulfatase"/>
</dbReference>
<keyword evidence="6" id="KW-0614">Plasmid</keyword>
<keyword evidence="4" id="KW-0106">Calcium</keyword>
<dbReference type="GO" id="GO:0047753">
    <property type="term" value="F:choline-sulfatase activity"/>
    <property type="evidence" value="ECO:0007669"/>
    <property type="project" value="UniProtKB-EC"/>
</dbReference>
<dbReference type="PANTHER" id="PTHR42693">
    <property type="entry name" value="ARYLSULFATASE FAMILY MEMBER"/>
    <property type="match status" value="1"/>
</dbReference>
<keyword evidence="3 6" id="KW-0378">Hydrolase</keyword>
<evidence type="ECO:0000256" key="2">
    <source>
        <dbReference type="ARBA" id="ARBA00022723"/>
    </source>
</evidence>
<dbReference type="EC" id="3.1.6.6" evidence="6"/>
<keyword evidence="2" id="KW-0479">Metal-binding</keyword>
<evidence type="ECO:0000313" key="7">
    <source>
        <dbReference type="Proteomes" id="UP000191135"/>
    </source>
</evidence>
<dbReference type="OrthoDB" id="9795675at2"/>
<dbReference type="RefSeq" id="WP_018067094.1">
    <property type="nucleotide sequence ID" value="NZ_AQWH01000033.1"/>
</dbReference>
<dbReference type="eggNOG" id="COG3119">
    <property type="taxonomic scope" value="Bacteria"/>
</dbReference>
<dbReference type="GO" id="GO:0046872">
    <property type="term" value="F:metal ion binding"/>
    <property type="evidence" value="ECO:0007669"/>
    <property type="project" value="UniProtKB-KW"/>
</dbReference>
<dbReference type="PROSITE" id="PS00523">
    <property type="entry name" value="SULFATASE_1"/>
    <property type="match status" value="1"/>
</dbReference>
<evidence type="ECO:0000256" key="3">
    <source>
        <dbReference type="ARBA" id="ARBA00022801"/>
    </source>
</evidence>
<protein>
    <submittedName>
        <fullName evidence="6">Choline-sulfatase</fullName>
        <ecNumber evidence="6">3.1.6.6</ecNumber>
    </submittedName>
</protein>
<keyword evidence="7" id="KW-1185">Reference proteome</keyword>
<evidence type="ECO:0000256" key="4">
    <source>
        <dbReference type="ARBA" id="ARBA00022837"/>
    </source>
</evidence>
<dbReference type="PROSITE" id="PS00149">
    <property type="entry name" value="SULFATASE_2"/>
    <property type="match status" value="1"/>
</dbReference>
<sequence length="465" mass="49890">MTVQPNIVLIVADDLRWESLGATGCSAVATPNIDRLAARGISFDGAHCQGGMHPAVCAPSRASLMTGRNIFASSEDPAGRDFGGRAFAIPSGMETVPERLRKAGYRTHHIGKWHNDCGSFARSFAGASRIMFGGMSNHDHVPLHAFDPTGRYPAHAARTEDGLSTDLFADAALEFLHARPADQPFFLHLAFTAPHDPRTPPPRHRVDPATVALPANYMPAHPFDNGEMLVRDELLEATPRTPDAVRRHIADYLGMVQHLDEAVGRICDRLDALGLTDDTLVIFTADHGIALGQHGLMGKQNLYEHSTRIPLIVAGPGIDPAGRSDALVWHADTAVTVLSAAGLEADGAAEGASLLPLGGGPSRETFVSVHCESQRAVRDHRWKLIRYLPNAAPKLASAPEGRTSRGSAVEQLFDLEKDPGETVNRASDPALAGIRAGLIDALLTWQERVGDPMRQAFRASFGSEG</sequence>
<evidence type="ECO:0000256" key="1">
    <source>
        <dbReference type="ARBA" id="ARBA00008779"/>
    </source>
</evidence>